<organism evidence="1 2">
    <name type="scientific">Bombardia bombarda</name>
    <dbReference type="NCBI Taxonomy" id="252184"/>
    <lineage>
        <taxon>Eukaryota</taxon>
        <taxon>Fungi</taxon>
        <taxon>Dikarya</taxon>
        <taxon>Ascomycota</taxon>
        <taxon>Pezizomycotina</taxon>
        <taxon>Sordariomycetes</taxon>
        <taxon>Sordariomycetidae</taxon>
        <taxon>Sordariales</taxon>
        <taxon>Lasiosphaeriaceae</taxon>
        <taxon>Bombardia</taxon>
    </lineage>
</organism>
<keyword evidence="2" id="KW-1185">Reference proteome</keyword>
<accession>A0AA39WCF2</accession>
<name>A0AA39WCF2_9PEZI</name>
<sequence>MGVSRPSDRAAAAAAAAAEFQSHRSELELTFKELQRQLPAYKSMVAEQRATAERFHSQAKALIKDKMIEYDEKNTISKQALEIVNIPATIRNLDKWRDSFSAKINADNVDVDKILLDWFSSNATVQVCLKCNKDTTDIRWFVYKVLSKLREIADVMSPKKPYSLMAITEDRSANLDLFLRRIFELTRNPNGRLLTELVANLPHLLAGNWAFPFDKTWCETLINTTTPLFEVISIYPTITTLVDKYRGSLEKLRGAARRTDKQADVVIARLNDINFGRQDFKDRYVAFLRPHMILQTFEIDVDMVDVQRHLVYWLGDIREKLADDHFDDDGYFAYRDLDLKDMQNALKGFNADALVVKKVEKMKTYVRLLTALAEAKEPPPTIPNEVIRQLYGADDIWSISWKWPISNSMMQALRTLPQK</sequence>
<dbReference type="Proteomes" id="UP001174934">
    <property type="component" value="Unassembled WGS sequence"/>
</dbReference>
<comment type="caution">
    <text evidence="1">The sequence shown here is derived from an EMBL/GenBank/DDBJ whole genome shotgun (WGS) entry which is preliminary data.</text>
</comment>
<evidence type="ECO:0000313" key="2">
    <source>
        <dbReference type="Proteomes" id="UP001174934"/>
    </source>
</evidence>
<gene>
    <name evidence="1" type="ORF">B0T17DRAFT_409731</name>
</gene>
<evidence type="ECO:0000313" key="1">
    <source>
        <dbReference type="EMBL" id="KAK0612565.1"/>
    </source>
</evidence>
<reference evidence="1" key="1">
    <citation type="submission" date="2023-06" db="EMBL/GenBank/DDBJ databases">
        <title>Genome-scale phylogeny and comparative genomics of the fungal order Sordariales.</title>
        <authorList>
            <consortium name="Lawrence Berkeley National Laboratory"/>
            <person name="Hensen N."/>
            <person name="Bonometti L."/>
            <person name="Westerberg I."/>
            <person name="Brannstrom I.O."/>
            <person name="Guillou S."/>
            <person name="Cros-Aarteil S."/>
            <person name="Calhoun S."/>
            <person name="Haridas S."/>
            <person name="Kuo A."/>
            <person name="Mondo S."/>
            <person name="Pangilinan J."/>
            <person name="Riley R."/>
            <person name="LaButti K."/>
            <person name="Andreopoulos B."/>
            <person name="Lipzen A."/>
            <person name="Chen C."/>
            <person name="Yanf M."/>
            <person name="Daum C."/>
            <person name="Ng V."/>
            <person name="Clum A."/>
            <person name="Steindorff A."/>
            <person name="Ohm R."/>
            <person name="Martin F."/>
            <person name="Silar P."/>
            <person name="Natvig D."/>
            <person name="Lalanne C."/>
            <person name="Gautier V."/>
            <person name="Ament-velasquez S.L."/>
            <person name="Kruys A."/>
            <person name="Hutchinson M.I."/>
            <person name="Powell A.J."/>
            <person name="Barry K."/>
            <person name="Miller A.N."/>
            <person name="Grigoriev I.V."/>
            <person name="Debuchy R."/>
            <person name="Gladieux P."/>
            <person name="Thoren M.H."/>
            <person name="Johannesson H."/>
        </authorList>
    </citation>
    <scope>NUCLEOTIDE SEQUENCE</scope>
    <source>
        <strain evidence="1">SMH3391-2</strain>
    </source>
</reference>
<dbReference type="AlphaFoldDB" id="A0AA39WCF2"/>
<dbReference type="EMBL" id="JAULSR010000009">
    <property type="protein sequence ID" value="KAK0612565.1"/>
    <property type="molecule type" value="Genomic_DNA"/>
</dbReference>
<proteinExistence type="predicted"/>
<protein>
    <submittedName>
        <fullName evidence="1">Uncharacterized protein</fullName>
    </submittedName>
</protein>